<evidence type="ECO:0000313" key="1">
    <source>
        <dbReference type="EMBL" id="CAG6695215.1"/>
    </source>
</evidence>
<accession>A0A8D8TUU0</accession>
<organism evidence="1">
    <name type="scientific">Cacopsylla melanoneura</name>
    <dbReference type="NCBI Taxonomy" id="428564"/>
    <lineage>
        <taxon>Eukaryota</taxon>
        <taxon>Metazoa</taxon>
        <taxon>Ecdysozoa</taxon>
        <taxon>Arthropoda</taxon>
        <taxon>Hexapoda</taxon>
        <taxon>Insecta</taxon>
        <taxon>Pterygota</taxon>
        <taxon>Neoptera</taxon>
        <taxon>Paraneoptera</taxon>
        <taxon>Hemiptera</taxon>
        <taxon>Sternorrhyncha</taxon>
        <taxon>Psylloidea</taxon>
        <taxon>Psyllidae</taxon>
        <taxon>Psyllinae</taxon>
        <taxon>Cacopsylla</taxon>
    </lineage>
</organism>
<sequence>MSYPEATSVPARLITCDTFVLFPQALQSQLDSSPRTHQPALESLDSSSVFFLAYTQSQCKVTSHQQNELLSILGDLSDTTLLKTILSQSKEFSDTFSCSTKTENICPLII</sequence>
<dbReference type="GO" id="GO:0008237">
    <property type="term" value="F:metallopeptidase activity"/>
    <property type="evidence" value="ECO:0007669"/>
    <property type="project" value="InterPro"/>
</dbReference>
<reference evidence="1" key="1">
    <citation type="submission" date="2021-05" db="EMBL/GenBank/DDBJ databases">
        <authorList>
            <person name="Alioto T."/>
            <person name="Alioto T."/>
            <person name="Gomez Garrido J."/>
        </authorList>
    </citation>
    <scope>NUCLEOTIDE SEQUENCE</scope>
</reference>
<name>A0A8D8TUU0_9HEMI</name>
<dbReference type="EMBL" id="HBUF01322339">
    <property type="protein sequence ID" value="CAG6695215.1"/>
    <property type="molecule type" value="Transcribed_RNA"/>
</dbReference>
<dbReference type="AlphaFoldDB" id="A0A8D8TUU0"/>
<dbReference type="Gene3D" id="3.40.390.10">
    <property type="entry name" value="Collagenase (Catalytic Domain)"/>
    <property type="match status" value="1"/>
</dbReference>
<dbReference type="InterPro" id="IPR024079">
    <property type="entry name" value="MetalloPept_cat_dom_sf"/>
</dbReference>
<proteinExistence type="predicted"/>
<protein>
    <submittedName>
        <fullName evidence="1">Uncharacterized protein</fullName>
    </submittedName>
</protein>